<feature type="region of interest" description="Disordered" evidence="7">
    <location>
        <begin position="1"/>
        <end position="33"/>
    </location>
</feature>
<evidence type="ECO:0000313" key="10">
    <source>
        <dbReference type="Proteomes" id="UP000663879"/>
    </source>
</evidence>
<dbReference type="EMBL" id="CAJNOC010002055">
    <property type="protein sequence ID" value="CAF0909630.1"/>
    <property type="molecule type" value="Genomic_DNA"/>
</dbReference>
<evidence type="ECO:0000256" key="5">
    <source>
        <dbReference type="ARBA" id="ARBA00023134"/>
    </source>
</evidence>
<protein>
    <recommendedName>
        <fullName evidence="8">Dynamin-type G domain-containing protein</fullName>
    </recommendedName>
</protein>
<evidence type="ECO:0000313" key="9">
    <source>
        <dbReference type="EMBL" id="CAF0909630.1"/>
    </source>
</evidence>
<dbReference type="InterPro" id="IPR027094">
    <property type="entry name" value="Mitofusin_fam"/>
</dbReference>
<evidence type="ECO:0000256" key="1">
    <source>
        <dbReference type="ARBA" id="ARBA00004370"/>
    </source>
</evidence>
<dbReference type="InterPro" id="IPR027417">
    <property type="entry name" value="P-loop_NTPase"/>
</dbReference>
<feature type="compositionally biased region" description="Polar residues" evidence="7">
    <location>
        <begin position="10"/>
        <end position="26"/>
    </location>
</feature>
<keyword evidence="3" id="KW-0378">Hydrolase</keyword>
<dbReference type="InterPro" id="IPR030381">
    <property type="entry name" value="G_DYNAMIN_dom"/>
</dbReference>
<keyword evidence="10" id="KW-1185">Reference proteome</keyword>
<evidence type="ECO:0000256" key="3">
    <source>
        <dbReference type="ARBA" id="ARBA00022801"/>
    </source>
</evidence>
<dbReference type="AlphaFoldDB" id="A0A814A6K0"/>
<dbReference type="GO" id="GO:0008053">
    <property type="term" value="P:mitochondrial fusion"/>
    <property type="evidence" value="ECO:0007669"/>
    <property type="project" value="TreeGrafter"/>
</dbReference>
<name>A0A814A6K0_9BILA</name>
<dbReference type="GO" id="GO:0003924">
    <property type="term" value="F:GTPase activity"/>
    <property type="evidence" value="ECO:0007669"/>
    <property type="project" value="InterPro"/>
</dbReference>
<evidence type="ECO:0000256" key="2">
    <source>
        <dbReference type="ARBA" id="ARBA00022741"/>
    </source>
</evidence>
<evidence type="ECO:0000256" key="6">
    <source>
        <dbReference type="ARBA" id="ARBA00023136"/>
    </source>
</evidence>
<comment type="caution">
    <text evidence="9">The sequence shown here is derived from an EMBL/GenBank/DDBJ whole genome shotgun (WGS) entry which is preliminary data.</text>
</comment>
<feature type="non-terminal residue" evidence="9">
    <location>
        <position position="1"/>
    </location>
</feature>
<evidence type="ECO:0000259" key="8">
    <source>
        <dbReference type="PROSITE" id="PS51718"/>
    </source>
</evidence>
<dbReference type="OrthoDB" id="7317571at2759"/>
<dbReference type="Pfam" id="PF00350">
    <property type="entry name" value="Dynamin_N"/>
    <property type="match status" value="1"/>
</dbReference>
<dbReference type="PROSITE" id="PS51718">
    <property type="entry name" value="G_DYNAMIN_2"/>
    <property type="match status" value="1"/>
</dbReference>
<gene>
    <name evidence="9" type="ORF">OXX778_LOCUS11832</name>
</gene>
<dbReference type="Gene3D" id="3.40.50.300">
    <property type="entry name" value="P-loop containing nucleotide triphosphate hydrolases"/>
    <property type="match status" value="1"/>
</dbReference>
<dbReference type="GO" id="GO:0005741">
    <property type="term" value="C:mitochondrial outer membrane"/>
    <property type="evidence" value="ECO:0007669"/>
    <property type="project" value="TreeGrafter"/>
</dbReference>
<sequence length="143" mass="16333">MSDRMLNPKLNRNLSMHPSHGSSMNHENQDDSASPLRLFSRARQSMNLIYTEFNSIINEINSFLDSNDMKSSNLIDNKEIQNLKTYKEKCDGLMKMITRDRMKCVFFGRTSNGKSTVVNSMLHQKILPTGIGHTTNCFLQVEG</sequence>
<organism evidence="9 10">
    <name type="scientific">Brachionus calyciflorus</name>
    <dbReference type="NCBI Taxonomy" id="104777"/>
    <lineage>
        <taxon>Eukaryota</taxon>
        <taxon>Metazoa</taxon>
        <taxon>Spiralia</taxon>
        <taxon>Gnathifera</taxon>
        <taxon>Rotifera</taxon>
        <taxon>Eurotatoria</taxon>
        <taxon>Monogononta</taxon>
        <taxon>Pseudotrocha</taxon>
        <taxon>Ploima</taxon>
        <taxon>Brachionidae</taxon>
        <taxon>Brachionus</taxon>
    </lineage>
</organism>
<dbReference type="SUPFAM" id="SSF52540">
    <property type="entry name" value="P-loop containing nucleoside triphosphate hydrolases"/>
    <property type="match status" value="1"/>
</dbReference>
<dbReference type="GO" id="GO:0051646">
    <property type="term" value="P:mitochondrion localization"/>
    <property type="evidence" value="ECO:0007669"/>
    <property type="project" value="TreeGrafter"/>
</dbReference>
<dbReference type="PANTHER" id="PTHR10465:SF3">
    <property type="entry name" value="TRANSMEMBRANE GTPASE MARF-RELATED"/>
    <property type="match status" value="1"/>
</dbReference>
<accession>A0A814A6K0</accession>
<keyword evidence="5" id="KW-0342">GTP-binding</keyword>
<keyword evidence="6" id="KW-0472">Membrane</keyword>
<evidence type="ECO:0000256" key="4">
    <source>
        <dbReference type="ARBA" id="ARBA00023054"/>
    </source>
</evidence>
<dbReference type="PANTHER" id="PTHR10465">
    <property type="entry name" value="TRANSMEMBRANE GTPASE FZO1"/>
    <property type="match status" value="1"/>
</dbReference>
<feature type="domain" description="Dynamin-type G" evidence="8">
    <location>
        <begin position="98"/>
        <end position="143"/>
    </location>
</feature>
<dbReference type="GO" id="GO:0005525">
    <property type="term" value="F:GTP binding"/>
    <property type="evidence" value="ECO:0007669"/>
    <property type="project" value="UniProtKB-KW"/>
</dbReference>
<keyword evidence="2" id="KW-0547">Nucleotide-binding</keyword>
<keyword evidence="4" id="KW-0175">Coiled coil</keyword>
<evidence type="ECO:0000256" key="7">
    <source>
        <dbReference type="SAM" id="MobiDB-lite"/>
    </source>
</evidence>
<dbReference type="InterPro" id="IPR045063">
    <property type="entry name" value="Dynamin_N"/>
</dbReference>
<comment type="subcellular location">
    <subcellularLocation>
        <location evidence="1">Membrane</location>
    </subcellularLocation>
</comment>
<dbReference type="Proteomes" id="UP000663879">
    <property type="component" value="Unassembled WGS sequence"/>
</dbReference>
<proteinExistence type="predicted"/>
<reference evidence="9" key="1">
    <citation type="submission" date="2021-02" db="EMBL/GenBank/DDBJ databases">
        <authorList>
            <person name="Nowell W R."/>
        </authorList>
    </citation>
    <scope>NUCLEOTIDE SEQUENCE</scope>
    <source>
        <strain evidence="9">Ploen Becks lab</strain>
    </source>
</reference>